<protein>
    <submittedName>
        <fullName evidence="1">Uncharacterized protein</fullName>
    </submittedName>
</protein>
<dbReference type="AlphaFoldDB" id="A0A1F5Z9T7"/>
<comment type="caution">
    <text evidence="1">The sequence shown here is derived from an EMBL/GenBank/DDBJ whole genome shotgun (WGS) entry which is preliminary data.</text>
</comment>
<sequence length="115" mass="12928">MKFRIPIELYDKLVVPDSLWGPDYNGEWGQKIKIGEMILDIRWPHYDWNQPWTSGIGRQEALVTAHSGQSIGGLVGLSKGETDYHIGSPNENILLRKAAETLGLEEISTGCPYCR</sequence>
<evidence type="ECO:0000313" key="2">
    <source>
        <dbReference type="Proteomes" id="UP000176854"/>
    </source>
</evidence>
<dbReference type="Proteomes" id="UP000176854">
    <property type="component" value="Unassembled WGS sequence"/>
</dbReference>
<accession>A0A1F5Z9T7</accession>
<proteinExistence type="predicted"/>
<name>A0A1F5Z9T7_9BACT</name>
<reference evidence="1 2" key="1">
    <citation type="journal article" date="2016" name="Nat. Commun.">
        <title>Thousands of microbial genomes shed light on interconnected biogeochemical processes in an aquifer system.</title>
        <authorList>
            <person name="Anantharaman K."/>
            <person name="Brown C.T."/>
            <person name="Hug L.A."/>
            <person name="Sharon I."/>
            <person name="Castelle C.J."/>
            <person name="Probst A.J."/>
            <person name="Thomas B.C."/>
            <person name="Singh A."/>
            <person name="Wilkins M.J."/>
            <person name="Karaoz U."/>
            <person name="Brodie E.L."/>
            <person name="Williams K.H."/>
            <person name="Hubbard S.S."/>
            <person name="Banfield J.F."/>
        </authorList>
    </citation>
    <scope>NUCLEOTIDE SEQUENCE [LARGE SCALE GENOMIC DNA]</scope>
</reference>
<evidence type="ECO:0000313" key="1">
    <source>
        <dbReference type="EMBL" id="OGG08882.1"/>
    </source>
</evidence>
<gene>
    <name evidence="1" type="ORF">A2154_04125</name>
</gene>
<dbReference type="EMBL" id="MFJC01000042">
    <property type="protein sequence ID" value="OGG08882.1"/>
    <property type="molecule type" value="Genomic_DNA"/>
</dbReference>
<organism evidence="1 2">
    <name type="scientific">Candidatus Gottesmanbacteria bacterium RBG_16_43_7</name>
    <dbReference type="NCBI Taxonomy" id="1798373"/>
    <lineage>
        <taxon>Bacteria</taxon>
        <taxon>Candidatus Gottesmaniibacteriota</taxon>
    </lineage>
</organism>